<evidence type="ECO:0000259" key="5">
    <source>
        <dbReference type="SMART" id="SM00045"/>
    </source>
</evidence>
<evidence type="ECO:0000256" key="2">
    <source>
        <dbReference type="ARBA" id="ARBA00022741"/>
    </source>
</evidence>
<dbReference type="SMART" id="SM00045">
    <property type="entry name" value="DAGKa"/>
    <property type="match status" value="1"/>
</dbReference>
<dbReference type="Proteomes" id="UP001235939">
    <property type="component" value="Chromosome 07"/>
</dbReference>
<protein>
    <submittedName>
        <fullName evidence="6">DGKD</fullName>
    </submittedName>
</protein>
<dbReference type="Gene3D" id="2.60.200.40">
    <property type="match status" value="1"/>
</dbReference>
<sequence>MCTWAKLGTSTTWHTHTPRVWLGGVAETTGPWEPELTTEDSIALLPSPQLPPPPHFQDMALRPPYADSPTLSRRISSGSSLKQVMNILGREKPSSPEHLPIINPLTALPLWPNLSRDSFIGKMLLANADTLCAAASPLMGVEEISLAGFQEKCVMNNYFGIGLDAKITLDFHNKREEHPEKCRSRTKNLMWYGVLGGKELLQKSFKNLEQRVLLHCDGYRIPLPSLQGIVVLNIPSYGGGSNFWGLTKENDIFFPPNFDDKILEVVAVFGTAQMAASRVMNLQYHRIAQCRRVSITILGEEGMPVQVDGEAWVQPPGYISILHKNKTQVLCRNRVSGSVTLSFPPPSTSLLQQLESSLRALHERRSGPLAPLSEEESGQLDGFLESASRLLDWLDFFYSLYFFRELTVKLLCKVLQSNFLMREPSILIKVGAKLSWLIKGKMVDSQSWNNIELVNQGENGGLPELEQH</sequence>
<reference evidence="6 7" key="1">
    <citation type="submission" date="2022-01" db="EMBL/GenBank/DDBJ databases">
        <title>A chromosomal length assembly of Cordylochernes scorpioides.</title>
        <authorList>
            <person name="Zeh D."/>
            <person name="Zeh J."/>
        </authorList>
    </citation>
    <scope>NUCLEOTIDE SEQUENCE [LARGE SCALE GENOMIC DNA]</scope>
    <source>
        <strain evidence="6">IN4F17</strain>
        <tissue evidence="6">Whole Body</tissue>
    </source>
</reference>
<gene>
    <name evidence="6" type="ORF">LAZ67_7002113</name>
</gene>
<keyword evidence="7" id="KW-1185">Reference proteome</keyword>
<evidence type="ECO:0000313" key="6">
    <source>
        <dbReference type="EMBL" id="UYV70187.1"/>
    </source>
</evidence>
<keyword evidence="2" id="KW-0547">Nucleotide-binding</keyword>
<evidence type="ECO:0000256" key="3">
    <source>
        <dbReference type="ARBA" id="ARBA00022777"/>
    </source>
</evidence>
<dbReference type="PANTHER" id="PTHR11255">
    <property type="entry name" value="DIACYLGLYCEROL KINASE"/>
    <property type="match status" value="1"/>
</dbReference>
<evidence type="ECO:0000256" key="1">
    <source>
        <dbReference type="ARBA" id="ARBA00022679"/>
    </source>
</evidence>
<keyword evidence="3" id="KW-0418">Kinase</keyword>
<dbReference type="Pfam" id="PF00609">
    <property type="entry name" value="DAGK_acc"/>
    <property type="match status" value="1"/>
</dbReference>
<organism evidence="6 7">
    <name type="scientific">Cordylochernes scorpioides</name>
    <dbReference type="NCBI Taxonomy" id="51811"/>
    <lineage>
        <taxon>Eukaryota</taxon>
        <taxon>Metazoa</taxon>
        <taxon>Ecdysozoa</taxon>
        <taxon>Arthropoda</taxon>
        <taxon>Chelicerata</taxon>
        <taxon>Arachnida</taxon>
        <taxon>Pseudoscorpiones</taxon>
        <taxon>Cheliferoidea</taxon>
        <taxon>Chernetidae</taxon>
        <taxon>Cordylochernes</taxon>
    </lineage>
</organism>
<keyword evidence="4" id="KW-0067">ATP-binding</keyword>
<dbReference type="InterPro" id="IPR000756">
    <property type="entry name" value="Diacylglycerol_kin_accessory"/>
</dbReference>
<dbReference type="EMBL" id="CP092869">
    <property type="protein sequence ID" value="UYV70187.1"/>
    <property type="molecule type" value="Genomic_DNA"/>
</dbReference>
<dbReference type="InterPro" id="IPR016064">
    <property type="entry name" value="NAD/diacylglycerol_kinase_sf"/>
</dbReference>
<feature type="domain" description="Diacylglycerol kinase accessory" evidence="5">
    <location>
        <begin position="154"/>
        <end position="311"/>
    </location>
</feature>
<dbReference type="InterPro" id="IPR037607">
    <property type="entry name" value="DGK"/>
</dbReference>
<evidence type="ECO:0000313" key="7">
    <source>
        <dbReference type="Proteomes" id="UP001235939"/>
    </source>
</evidence>
<name>A0ABY6KQQ9_9ARAC</name>
<keyword evidence="1" id="KW-0808">Transferase</keyword>
<evidence type="ECO:0000256" key="4">
    <source>
        <dbReference type="ARBA" id="ARBA00022840"/>
    </source>
</evidence>
<dbReference type="PANTHER" id="PTHR11255:SF109">
    <property type="entry name" value="DIACYLGLYCEROL KINASE ETA"/>
    <property type="match status" value="1"/>
</dbReference>
<dbReference type="SUPFAM" id="SSF111331">
    <property type="entry name" value="NAD kinase/diacylglycerol kinase-like"/>
    <property type="match status" value="1"/>
</dbReference>
<proteinExistence type="predicted"/>
<accession>A0ABY6KQQ9</accession>